<dbReference type="AlphaFoldDB" id="A0A5C4S0P5"/>
<organism evidence="4 5">
    <name type="scientific">Prosthecochloris vibrioformis</name>
    <name type="common">Chlorobium vibrioforme</name>
    <dbReference type="NCBI Taxonomy" id="1098"/>
    <lineage>
        <taxon>Bacteria</taxon>
        <taxon>Pseudomonadati</taxon>
        <taxon>Chlorobiota</taxon>
        <taxon>Chlorobiia</taxon>
        <taxon>Chlorobiales</taxon>
        <taxon>Chlorobiaceae</taxon>
        <taxon>Prosthecochloris</taxon>
    </lineage>
</organism>
<sequence length="325" mass="35400">MDIDTLFKAFRKCRIAVIGDLMLDKYIFGHVSRISPEYPVPVVDVTRQEFRLGGAANVAVNTRAMGAETILIGVTGADADAHSIRQLLEDAGIAPEHIVTDRSRPTTSKTRILSQNHHITRVDHEKRTPVDEHIEQEIIRKIEEKLDALDAVILEDYNKGVLTPRVIREVIALANRHKVPVLVDPKLQGFFNYQGCTVFKPNLSEIAASLGTVLTNNSEDIEKACRELKEKMECRDLVVTRSEKGITICNDKFTHIPAASLEVADVSGAGDTVIAILALGIAAGLSITQSAEIANLAAGTVCQEVGAVAVKPEKLRNACLAYFSG</sequence>
<dbReference type="InterPro" id="IPR002173">
    <property type="entry name" value="Carboh/pur_kinase_PfkB_CS"/>
</dbReference>
<dbReference type="GO" id="GO:0016773">
    <property type="term" value="F:phosphotransferase activity, alcohol group as acceptor"/>
    <property type="evidence" value="ECO:0007669"/>
    <property type="project" value="InterPro"/>
</dbReference>
<evidence type="ECO:0000313" key="4">
    <source>
        <dbReference type="EMBL" id="TNJ37066.1"/>
    </source>
</evidence>
<accession>A0A5C4S0P5</accession>
<name>A0A5C4S0P5_PROVB</name>
<dbReference type="PROSITE" id="PS00583">
    <property type="entry name" value="PFKB_KINASES_1"/>
    <property type="match status" value="1"/>
</dbReference>
<keyword evidence="5" id="KW-1185">Reference proteome</keyword>
<dbReference type="PANTHER" id="PTHR46969:SF1">
    <property type="entry name" value="BIFUNCTIONAL PROTEIN HLDE"/>
    <property type="match status" value="1"/>
</dbReference>
<dbReference type="InterPro" id="IPR029056">
    <property type="entry name" value="Ribokinase-like"/>
</dbReference>
<evidence type="ECO:0000256" key="2">
    <source>
        <dbReference type="ARBA" id="ARBA00022777"/>
    </source>
</evidence>
<dbReference type="GO" id="GO:0033785">
    <property type="term" value="F:heptose 7-phosphate kinase activity"/>
    <property type="evidence" value="ECO:0007669"/>
    <property type="project" value="TreeGrafter"/>
</dbReference>
<gene>
    <name evidence="4" type="primary">rfaE1</name>
    <name evidence="4" type="ORF">FGF68_05715</name>
</gene>
<dbReference type="InterPro" id="IPR011913">
    <property type="entry name" value="RfaE_dom_I"/>
</dbReference>
<evidence type="ECO:0000313" key="5">
    <source>
        <dbReference type="Proteomes" id="UP000309544"/>
    </source>
</evidence>
<feature type="domain" description="Carbohydrate kinase PfkB" evidence="3">
    <location>
        <begin position="15"/>
        <end position="312"/>
    </location>
</feature>
<dbReference type="EMBL" id="VDCI01000003">
    <property type="protein sequence ID" value="TNJ37066.1"/>
    <property type="molecule type" value="Genomic_DNA"/>
</dbReference>
<dbReference type="NCBIfam" id="TIGR02198">
    <property type="entry name" value="rfaE_dom_I"/>
    <property type="match status" value="1"/>
</dbReference>
<evidence type="ECO:0000259" key="3">
    <source>
        <dbReference type="Pfam" id="PF00294"/>
    </source>
</evidence>
<dbReference type="RefSeq" id="WP_139626504.1">
    <property type="nucleotide sequence ID" value="NZ_VDCI01000003.1"/>
</dbReference>
<evidence type="ECO:0000256" key="1">
    <source>
        <dbReference type="ARBA" id="ARBA00022679"/>
    </source>
</evidence>
<dbReference type="PANTHER" id="PTHR46969">
    <property type="entry name" value="BIFUNCTIONAL PROTEIN HLDE"/>
    <property type="match status" value="1"/>
</dbReference>
<comment type="caution">
    <text evidence="4">The sequence shown here is derived from an EMBL/GenBank/DDBJ whole genome shotgun (WGS) entry which is preliminary data.</text>
</comment>
<reference evidence="4 5" key="1">
    <citation type="submission" date="2019-05" db="EMBL/GenBank/DDBJ databases">
        <title>Draft Whole-Genome sequence of the green sulfur bacterium Prosthecochloris vibrioformis DSM 260.</title>
        <authorList>
            <person name="Meyer T.E."/>
            <person name="Kyndt J.A."/>
        </authorList>
    </citation>
    <scope>NUCLEOTIDE SEQUENCE [LARGE SCALE GENOMIC DNA]</scope>
    <source>
        <strain evidence="4 5">DSM 260</strain>
    </source>
</reference>
<dbReference type="Gene3D" id="3.40.1190.20">
    <property type="match status" value="1"/>
</dbReference>
<keyword evidence="2 4" id="KW-0418">Kinase</keyword>
<dbReference type="InterPro" id="IPR011611">
    <property type="entry name" value="PfkB_dom"/>
</dbReference>
<proteinExistence type="predicted"/>
<dbReference type="Pfam" id="PF00294">
    <property type="entry name" value="PfkB"/>
    <property type="match status" value="1"/>
</dbReference>
<dbReference type="Proteomes" id="UP000309544">
    <property type="component" value="Unassembled WGS sequence"/>
</dbReference>
<dbReference type="GO" id="GO:0005829">
    <property type="term" value="C:cytosol"/>
    <property type="evidence" value="ECO:0007669"/>
    <property type="project" value="TreeGrafter"/>
</dbReference>
<dbReference type="FunFam" id="3.40.1190.20:FF:000002">
    <property type="entry name" value="Bifunctional protein HldE"/>
    <property type="match status" value="1"/>
</dbReference>
<dbReference type="GO" id="GO:0033786">
    <property type="term" value="F:heptose-1-phosphate adenylyltransferase activity"/>
    <property type="evidence" value="ECO:0007669"/>
    <property type="project" value="TreeGrafter"/>
</dbReference>
<protein>
    <submittedName>
        <fullName evidence="4">D-glycero-beta-D-manno-heptose-7-phosphate kinase</fullName>
    </submittedName>
</protein>
<keyword evidence="1" id="KW-0808">Transferase</keyword>
<dbReference type="CDD" id="cd01172">
    <property type="entry name" value="RfaE_like"/>
    <property type="match status" value="1"/>
</dbReference>
<dbReference type="SUPFAM" id="SSF53613">
    <property type="entry name" value="Ribokinase-like"/>
    <property type="match status" value="1"/>
</dbReference>